<name>A0A9D5HPW3_9LILI</name>
<dbReference type="OrthoDB" id="623266at2759"/>
<comment type="subcellular location">
    <subcellularLocation>
        <location evidence="1">Secreted</location>
    </subcellularLocation>
</comment>
<accession>A0A9D5HPW3</accession>
<protein>
    <submittedName>
        <fullName evidence="6">Uncharacterized protein</fullName>
    </submittedName>
</protein>
<keyword evidence="7" id="KW-1185">Reference proteome</keyword>
<reference evidence="6" key="1">
    <citation type="submission" date="2021-03" db="EMBL/GenBank/DDBJ databases">
        <authorList>
            <person name="Li Z."/>
            <person name="Yang C."/>
        </authorList>
    </citation>
    <scope>NUCLEOTIDE SEQUENCE</scope>
    <source>
        <strain evidence="6">Dzin_1.0</strain>
        <tissue evidence="6">Leaf</tissue>
    </source>
</reference>
<dbReference type="InterPro" id="IPR007117">
    <property type="entry name" value="Expansin_CBD"/>
</dbReference>
<evidence type="ECO:0000256" key="1">
    <source>
        <dbReference type="ARBA" id="ARBA00004613"/>
    </source>
</evidence>
<dbReference type="Gene3D" id="2.40.40.10">
    <property type="entry name" value="RlpA-like domain"/>
    <property type="match status" value="1"/>
</dbReference>
<dbReference type="SUPFAM" id="SSF50685">
    <property type="entry name" value="Barwin-like endoglucanases"/>
    <property type="match status" value="1"/>
</dbReference>
<dbReference type="InterPro" id="IPR007118">
    <property type="entry name" value="Expan_Lol_pI"/>
</dbReference>
<sequence length="205" mass="22520">MDFNGGYVAAASTAIYRDGVGCGGCFQIRCRNSKLCGSGGVRVVLTDLHKKNNNTDFVLSSMAFNAMARPGMAMQLKKLATVDIEYKRIPCEYKNHNLTLRVEDGSQNPSNLAINFLYQGGQTDILTVEVAQVGSSNTRYMSRRGYSAVWNMSDAPGGELRFRIAVIGGYEPSWIWTEKVLPADWKIGSVDDSGVQITEIAQDRC</sequence>
<dbReference type="InterPro" id="IPR036908">
    <property type="entry name" value="RlpA-like_sf"/>
</dbReference>
<gene>
    <name evidence="6" type="ORF">J5N97_002717</name>
</gene>
<evidence type="ECO:0000313" key="7">
    <source>
        <dbReference type="Proteomes" id="UP001085076"/>
    </source>
</evidence>
<dbReference type="GO" id="GO:0005576">
    <property type="term" value="C:extracellular region"/>
    <property type="evidence" value="ECO:0007669"/>
    <property type="project" value="UniProtKB-SubCell"/>
</dbReference>
<dbReference type="Gene3D" id="2.60.40.760">
    <property type="entry name" value="Expansin, cellulose-binding-like domain"/>
    <property type="match status" value="1"/>
</dbReference>
<dbReference type="InterPro" id="IPR007112">
    <property type="entry name" value="Expansin/allergen_DPBB_dom"/>
</dbReference>
<evidence type="ECO:0000256" key="3">
    <source>
        <dbReference type="RuleBase" id="RU003460"/>
    </source>
</evidence>
<dbReference type="PANTHER" id="PTHR31692:SF4">
    <property type="entry name" value="EXPANSIN-LIKE A1-RELATED"/>
    <property type="match status" value="1"/>
</dbReference>
<dbReference type="EMBL" id="JAGGNH010000001">
    <property type="protein sequence ID" value="KAJ0984361.1"/>
    <property type="molecule type" value="Genomic_DNA"/>
</dbReference>
<organism evidence="6 7">
    <name type="scientific">Dioscorea zingiberensis</name>
    <dbReference type="NCBI Taxonomy" id="325984"/>
    <lineage>
        <taxon>Eukaryota</taxon>
        <taxon>Viridiplantae</taxon>
        <taxon>Streptophyta</taxon>
        <taxon>Embryophyta</taxon>
        <taxon>Tracheophyta</taxon>
        <taxon>Spermatophyta</taxon>
        <taxon>Magnoliopsida</taxon>
        <taxon>Liliopsida</taxon>
        <taxon>Dioscoreales</taxon>
        <taxon>Dioscoreaceae</taxon>
        <taxon>Dioscorea</taxon>
    </lineage>
</organism>
<feature type="domain" description="Expansin-like EG45" evidence="4">
    <location>
        <begin position="1"/>
        <end position="96"/>
    </location>
</feature>
<dbReference type="Pfam" id="PF03330">
    <property type="entry name" value="DPBB_1"/>
    <property type="match status" value="1"/>
</dbReference>
<dbReference type="PROSITE" id="PS50843">
    <property type="entry name" value="EXPANSIN_CBD"/>
    <property type="match status" value="1"/>
</dbReference>
<dbReference type="SUPFAM" id="SSF49590">
    <property type="entry name" value="PHL pollen allergen"/>
    <property type="match status" value="1"/>
</dbReference>
<dbReference type="PANTHER" id="PTHR31692">
    <property type="entry name" value="EXPANSIN-B3"/>
    <property type="match status" value="1"/>
</dbReference>
<comment type="similarity">
    <text evidence="3">Belongs to the expansin family.</text>
</comment>
<reference evidence="6" key="2">
    <citation type="journal article" date="2022" name="Hortic Res">
        <title>The genome of Dioscorea zingiberensis sheds light on the biosynthesis, origin and evolution of the medicinally important diosgenin saponins.</title>
        <authorList>
            <person name="Li Y."/>
            <person name="Tan C."/>
            <person name="Li Z."/>
            <person name="Guo J."/>
            <person name="Li S."/>
            <person name="Chen X."/>
            <person name="Wang C."/>
            <person name="Dai X."/>
            <person name="Yang H."/>
            <person name="Song W."/>
            <person name="Hou L."/>
            <person name="Xu J."/>
            <person name="Tong Z."/>
            <person name="Xu A."/>
            <person name="Yuan X."/>
            <person name="Wang W."/>
            <person name="Yang Q."/>
            <person name="Chen L."/>
            <person name="Sun Z."/>
            <person name="Wang K."/>
            <person name="Pan B."/>
            <person name="Chen J."/>
            <person name="Bao Y."/>
            <person name="Liu F."/>
            <person name="Qi X."/>
            <person name="Gang D.R."/>
            <person name="Wen J."/>
            <person name="Li J."/>
        </authorList>
    </citation>
    <scope>NUCLEOTIDE SEQUENCE</scope>
    <source>
        <strain evidence="6">Dzin_1.0</strain>
    </source>
</reference>
<dbReference type="InterPro" id="IPR036749">
    <property type="entry name" value="Expansin_CBD_sf"/>
</dbReference>
<dbReference type="PRINTS" id="PR01225">
    <property type="entry name" value="EXPANSNFAMLY"/>
</dbReference>
<evidence type="ECO:0000256" key="2">
    <source>
        <dbReference type="ARBA" id="ARBA00022525"/>
    </source>
</evidence>
<dbReference type="PROSITE" id="PS50842">
    <property type="entry name" value="EXPANSIN_EG45"/>
    <property type="match status" value="1"/>
</dbReference>
<keyword evidence="2" id="KW-0964">Secreted</keyword>
<proteinExistence type="inferred from homology"/>
<dbReference type="AlphaFoldDB" id="A0A9D5HPW3"/>
<dbReference type="Pfam" id="PF01357">
    <property type="entry name" value="Expansin_C"/>
    <property type="match status" value="1"/>
</dbReference>
<dbReference type="InterPro" id="IPR009009">
    <property type="entry name" value="RlpA-like_DPBB"/>
</dbReference>
<feature type="domain" description="Expansin-like CBD" evidence="5">
    <location>
        <begin position="110"/>
        <end position="193"/>
    </location>
</feature>
<dbReference type="Proteomes" id="UP001085076">
    <property type="component" value="Miscellaneous, Linkage group lg01"/>
</dbReference>
<evidence type="ECO:0000259" key="4">
    <source>
        <dbReference type="PROSITE" id="PS50842"/>
    </source>
</evidence>
<comment type="caution">
    <text evidence="6">The sequence shown here is derived from an EMBL/GenBank/DDBJ whole genome shotgun (WGS) entry which is preliminary data.</text>
</comment>
<evidence type="ECO:0000313" key="6">
    <source>
        <dbReference type="EMBL" id="KAJ0984361.1"/>
    </source>
</evidence>
<evidence type="ECO:0000259" key="5">
    <source>
        <dbReference type="PROSITE" id="PS50843"/>
    </source>
</evidence>